<dbReference type="AlphaFoldDB" id="A0A0F9S694"/>
<gene>
    <name evidence="1" type="ORF">LCGC14_0510350</name>
</gene>
<sequence length="103" mass="12356">MARKPTISEIKQATRVKSPHFFDRDTLRFFGQTMSSFKVAVSPWGNIFIYARSYDRDRNMMRDRGVKQFMGYTFRQFKDGDLKTVQGGRYTTLQEVQKYIRWH</sequence>
<reference evidence="1" key="1">
    <citation type="journal article" date="2015" name="Nature">
        <title>Complex archaea that bridge the gap between prokaryotes and eukaryotes.</title>
        <authorList>
            <person name="Spang A."/>
            <person name="Saw J.H."/>
            <person name="Jorgensen S.L."/>
            <person name="Zaremba-Niedzwiedzka K."/>
            <person name="Martijn J."/>
            <person name="Lind A.E."/>
            <person name="van Eijk R."/>
            <person name="Schleper C."/>
            <person name="Guy L."/>
            <person name="Ettema T.J."/>
        </authorList>
    </citation>
    <scope>NUCLEOTIDE SEQUENCE</scope>
</reference>
<dbReference type="InterPro" id="IPR055870">
    <property type="entry name" value="DUF7447"/>
</dbReference>
<proteinExistence type="predicted"/>
<organism evidence="1">
    <name type="scientific">marine sediment metagenome</name>
    <dbReference type="NCBI Taxonomy" id="412755"/>
    <lineage>
        <taxon>unclassified sequences</taxon>
        <taxon>metagenomes</taxon>
        <taxon>ecological metagenomes</taxon>
    </lineage>
</organism>
<dbReference type="Pfam" id="PF24239">
    <property type="entry name" value="DUF7447"/>
    <property type="match status" value="1"/>
</dbReference>
<dbReference type="EMBL" id="LAZR01000618">
    <property type="protein sequence ID" value="KKN62624.1"/>
    <property type="molecule type" value="Genomic_DNA"/>
</dbReference>
<accession>A0A0F9S694</accession>
<comment type="caution">
    <text evidence="1">The sequence shown here is derived from an EMBL/GenBank/DDBJ whole genome shotgun (WGS) entry which is preliminary data.</text>
</comment>
<evidence type="ECO:0000313" key="1">
    <source>
        <dbReference type="EMBL" id="KKN62624.1"/>
    </source>
</evidence>
<name>A0A0F9S694_9ZZZZ</name>
<protein>
    <submittedName>
        <fullName evidence="1">Uncharacterized protein</fullName>
    </submittedName>
</protein>